<evidence type="ECO:0000256" key="2">
    <source>
        <dbReference type="ARBA" id="ARBA00023242"/>
    </source>
</evidence>
<feature type="region of interest" description="Disordered" evidence="3">
    <location>
        <begin position="191"/>
        <end position="211"/>
    </location>
</feature>
<dbReference type="EnsemblMetazoa" id="G614.10">
    <property type="protein sequence ID" value="G614.10:cds"/>
    <property type="gene ID" value="G614"/>
</dbReference>
<keyword evidence="2" id="KW-0539">Nucleus</keyword>
<dbReference type="Proteomes" id="UP000005408">
    <property type="component" value="Unassembled WGS sequence"/>
</dbReference>
<evidence type="ECO:0000313" key="5">
    <source>
        <dbReference type="EnsemblMetazoa" id="G614.10:cds"/>
    </source>
</evidence>
<dbReference type="InterPro" id="IPR039336">
    <property type="entry name" value="Midnolin"/>
</dbReference>
<feature type="region of interest" description="Disordered" evidence="3">
    <location>
        <begin position="270"/>
        <end position="351"/>
    </location>
</feature>
<accession>A0A8W8NB81</accession>
<proteinExistence type="predicted"/>
<feature type="compositionally biased region" description="Polar residues" evidence="3">
    <location>
        <begin position="291"/>
        <end position="304"/>
    </location>
</feature>
<evidence type="ECO:0000256" key="3">
    <source>
        <dbReference type="SAM" id="MobiDB-lite"/>
    </source>
</evidence>
<dbReference type="PANTHER" id="PTHR23010:SF1">
    <property type="entry name" value="MIDNOLIN"/>
    <property type="match status" value="1"/>
</dbReference>
<name>A0A8W8NB81_MAGGI</name>
<dbReference type="PROSITE" id="PS50053">
    <property type="entry name" value="UBIQUITIN_2"/>
    <property type="match status" value="1"/>
</dbReference>
<dbReference type="PANTHER" id="PTHR23010">
    <property type="entry name" value="MIDNOLIN"/>
    <property type="match status" value="1"/>
</dbReference>
<dbReference type="SUPFAM" id="SSF54236">
    <property type="entry name" value="Ubiquitin-like"/>
    <property type="match status" value="1"/>
</dbReference>
<evidence type="ECO:0000256" key="1">
    <source>
        <dbReference type="ARBA" id="ARBA00004123"/>
    </source>
</evidence>
<dbReference type="EnsemblMetazoa" id="G614.11">
    <property type="protein sequence ID" value="G614.11:cds"/>
    <property type="gene ID" value="G614"/>
</dbReference>
<dbReference type="Gene3D" id="3.10.20.90">
    <property type="entry name" value="Phosphatidylinositol 3-kinase Catalytic Subunit, Chain A, domain 1"/>
    <property type="match status" value="1"/>
</dbReference>
<comment type="subcellular location">
    <subcellularLocation>
        <location evidence="1">Nucleus</location>
    </subcellularLocation>
</comment>
<feature type="compositionally biased region" description="Polar residues" evidence="3">
    <location>
        <begin position="192"/>
        <end position="207"/>
    </location>
</feature>
<reference evidence="5" key="1">
    <citation type="submission" date="2022-08" db="UniProtKB">
        <authorList>
            <consortium name="EnsemblMetazoa"/>
        </authorList>
    </citation>
    <scope>IDENTIFICATION</scope>
    <source>
        <strain evidence="5">05x7-T-G4-1.051#20</strain>
    </source>
</reference>
<dbReference type="GO" id="GO:0005634">
    <property type="term" value="C:nucleus"/>
    <property type="evidence" value="ECO:0007669"/>
    <property type="project" value="UniProtKB-SubCell"/>
</dbReference>
<feature type="compositionally biased region" description="Polar residues" evidence="3">
    <location>
        <begin position="273"/>
        <end position="282"/>
    </location>
</feature>
<organism evidence="5 6">
    <name type="scientific">Magallana gigas</name>
    <name type="common">Pacific oyster</name>
    <name type="synonym">Crassostrea gigas</name>
    <dbReference type="NCBI Taxonomy" id="29159"/>
    <lineage>
        <taxon>Eukaryota</taxon>
        <taxon>Metazoa</taxon>
        <taxon>Spiralia</taxon>
        <taxon>Lophotrochozoa</taxon>
        <taxon>Mollusca</taxon>
        <taxon>Bivalvia</taxon>
        <taxon>Autobranchia</taxon>
        <taxon>Pteriomorphia</taxon>
        <taxon>Ostreida</taxon>
        <taxon>Ostreoidea</taxon>
        <taxon>Ostreidae</taxon>
        <taxon>Magallana</taxon>
    </lineage>
</organism>
<dbReference type="InterPro" id="IPR029071">
    <property type="entry name" value="Ubiquitin-like_domsf"/>
</dbReference>
<dbReference type="EnsemblMetazoa" id="G614.14">
    <property type="protein sequence ID" value="G614.14:cds"/>
    <property type="gene ID" value="G614"/>
</dbReference>
<dbReference type="SMART" id="SM00213">
    <property type="entry name" value="UBQ"/>
    <property type="match status" value="1"/>
</dbReference>
<protein>
    <recommendedName>
        <fullName evidence="4">Ubiquitin-like domain-containing protein</fullName>
    </recommendedName>
</protein>
<feature type="domain" description="Ubiquitin-like" evidence="4">
    <location>
        <begin position="9"/>
        <end position="83"/>
    </location>
</feature>
<dbReference type="AlphaFoldDB" id="A0A8W8NB81"/>
<keyword evidence="6" id="KW-1185">Reference proteome</keyword>
<dbReference type="InterPro" id="IPR000626">
    <property type="entry name" value="Ubiquitin-like_dom"/>
</dbReference>
<dbReference type="OrthoDB" id="1916003at2759"/>
<dbReference type="OMA" id="CKLEHLQ"/>
<evidence type="ECO:0000313" key="6">
    <source>
        <dbReference type="Proteomes" id="UP000005408"/>
    </source>
</evidence>
<sequence>MEFSEMNSFKIIIRPATGGSFELRVSHNETVQGLVWTLSRMYSIHRDRITLLHQNKQLKHGFLRDYDIQENSTLTLVPSMESGLSFHKKESGVMQALESLTDSQISEFLSGRAPLVLAMKLGDHMMFIQLQLSTQTGARRARPTPVQLPTPHNMTVHDHQEVPSPTYTSDAGSNGIPYNLHQFRSFPESEKNCQTSTYNQEASSPDTTDCGGAVIETVKDLGGGMYSGTFSGTLEPSAFSVERKPRRDLSTIIHILNDLLNAVPHYKPHSFLHTPQRSSSDPKYTDRQAHDPSTNSEQVDSANIRSKVRHLKMMMEEKKQRRKSRRTSNSPYQWPRKQERGFKTDTSSVPDCLCTENQVPTDSYSNLEKETVAV</sequence>
<dbReference type="CDD" id="cd01804">
    <property type="entry name" value="Ubl_midnolin"/>
    <property type="match status" value="1"/>
</dbReference>
<evidence type="ECO:0000259" key="4">
    <source>
        <dbReference type="PROSITE" id="PS50053"/>
    </source>
</evidence>